<gene>
    <name evidence="2" type="ORF">KY465_16590</name>
</gene>
<dbReference type="EMBL" id="JAHWQX010000004">
    <property type="protein sequence ID" value="MBW3098899.1"/>
    <property type="molecule type" value="Genomic_DNA"/>
</dbReference>
<keyword evidence="3" id="KW-1185">Reference proteome</keyword>
<protein>
    <submittedName>
        <fullName evidence="2">GFA family protein</fullName>
    </submittedName>
</protein>
<dbReference type="PROSITE" id="PS51891">
    <property type="entry name" value="CENP_V_GFA"/>
    <property type="match status" value="1"/>
</dbReference>
<evidence type="ECO:0000313" key="2">
    <source>
        <dbReference type="EMBL" id="MBW3098899.1"/>
    </source>
</evidence>
<dbReference type="PANTHER" id="PTHR33337:SF40">
    <property type="entry name" value="CENP-V_GFA DOMAIN-CONTAINING PROTEIN-RELATED"/>
    <property type="match status" value="1"/>
</dbReference>
<proteinExistence type="predicted"/>
<reference evidence="2" key="1">
    <citation type="submission" date="2021-07" db="EMBL/GenBank/DDBJ databases">
        <title>Pseudohoeflea marina sp. nov. a polyhydroxyalcanoate-producing bacterium.</title>
        <authorList>
            <person name="Zheng W."/>
            <person name="Yu S."/>
            <person name="Huang Y."/>
        </authorList>
    </citation>
    <scope>NUCLEOTIDE SEQUENCE</scope>
    <source>
        <strain evidence="2">DP4N28-3</strain>
    </source>
</reference>
<dbReference type="Pfam" id="PF04828">
    <property type="entry name" value="GFA"/>
    <property type="match status" value="1"/>
</dbReference>
<comment type="caution">
    <text evidence="2">The sequence shown here is derived from an EMBL/GenBank/DDBJ whole genome shotgun (WGS) entry which is preliminary data.</text>
</comment>
<dbReference type="InterPro" id="IPR006913">
    <property type="entry name" value="CENP-V/GFA"/>
</dbReference>
<evidence type="ECO:0000313" key="3">
    <source>
        <dbReference type="Proteomes" id="UP001430804"/>
    </source>
</evidence>
<dbReference type="PANTHER" id="PTHR33337">
    <property type="entry name" value="GFA DOMAIN-CONTAINING PROTEIN"/>
    <property type="match status" value="1"/>
</dbReference>
<accession>A0ABS6WSG6</accession>
<evidence type="ECO:0000259" key="1">
    <source>
        <dbReference type="PROSITE" id="PS51891"/>
    </source>
</evidence>
<feature type="domain" description="CENP-V/GFA" evidence="1">
    <location>
        <begin position="1"/>
        <end position="86"/>
    </location>
</feature>
<dbReference type="Proteomes" id="UP001430804">
    <property type="component" value="Unassembled WGS sequence"/>
</dbReference>
<name>A0ABS6WSG6_9HYPH</name>
<sequence>MGTCHCSRCRKLGASSFVFVDRQAVKWVRGRDQVRSFTPPPPYRYRRTFCAVCGTSLGDILSEAESVLIPADTLDERPEIGNRFHAFVAEKPPWYGICDDAQQFAGDVPAGASLD</sequence>
<organism evidence="2 3">
    <name type="scientific">Pseudohoeflea coraliihabitans</name>
    <dbReference type="NCBI Taxonomy" id="2860393"/>
    <lineage>
        <taxon>Bacteria</taxon>
        <taxon>Pseudomonadati</taxon>
        <taxon>Pseudomonadota</taxon>
        <taxon>Alphaproteobacteria</taxon>
        <taxon>Hyphomicrobiales</taxon>
        <taxon>Rhizobiaceae</taxon>
        <taxon>Pseudohoeflea</taxon>
    </lineage>
</organism>